<comment type="caution">
    <text evidence="6">The sequence shown here is derived from an EMBL/GenBank/DDBJ whole genome shotgun (WGS) entry which is preliminary data.</text>
</comment>
<feature type="DNA-binding region" description="H-T-H motif" evidence="4">
    <location>
        <begin position="36"/>
        <end position="55"/>
    </location>
</feature>
<dbReference type="EMBL" id="BAABFR010000088">
    <property type="protein sequence ID" value="GAA4401417.1"/>
    <property type="molecule type" value="Genomic_DNA"/>
</dbReference>
<gene>
    <name evidence="6" type="ORF">GCM10023147_40940</name>
</gene>
<organism evidence="6 7">
    <name type="scientific">Tsukamurella soli</name>
    <dbReference type="NCBI Taxonomy" id="644556"/>
    <lineage>
        <taxon>Bacteria</taxon>
        <taxon>Bacillati</taxon>
        <taxon>Actinomycetota</taxon>
        <taxon>Actinomycetes</taxon>
        <taxon>Mycobacteriales</taxon>
        <taxon>Tsukamurellaceae</taxon>
        <taxon>Tsukamurella</taxon>
    </lineage>
</organism>
<evidence type="ECO:0000256" key="2">
    <source>
        <dbReference type="ARBA" id="ARBA00023125"/>
    </source>
</evidence>
<reference evidence="7" key="1">
    <citation type="journal article" date="2019" name="Int. J. Syst. Evol. Microbiol.">
        <title>The Global Catalogue of Microorganisms (GCM) 10K type strain sequencing project: providing services to taxonomists for standard genome sequencing and annotation.</title>
        <authorList>
            <consortium name="The Broad Institute Genomics Platform"/>
            <consortium name="The Broad Institute Genome Sequencing Center for Infectious Disease"/>
            <person name="Wu L."/>
            <person name="Ma J."/>
        </authorList>
    </citation>
    <scope>NUCLEOTIDE SEQUENCE [LARGE SCALE GENOMIC DNA]</scope>
    <source>
        <strain evidence="7">JCM 17688</strain>
    </source>
</reference>
<accession>A0ABP8K6Z6</accession>
<evidence type="ECO:0000313" key="7">
    <source>
        <dbReference type="Proteomes" id="UP001500635"/>
    </source>
</evidence>
<proteinExistence type="predicted"/>
<dbReference type="PANTHER" id="PTHR30055">
    <property type="entry name" value="HTH-TYPE TRANSCRIPTIONAL REGULATOR RUTR"/>
    <property type="match status" value="1"/>
</dbReference>
<evidence type="ECO:0000256" key="4">
    <source>
        <dbReference type="PROSITE-ProRule" id="PRU00335"/>
    </source>
</evidence>
<dbReference type="Proteomes" id="UP001500635">
    <property type="component" value="Unassembled WGS sequence"/>
</dbReference>
<evidence type="ECO:0000313" key="6">
    <source>
        <dbReference type="EMBL" id="GAA4401417.1"/>
    </source>
</evidence>
<dbReference type="InterPro" id="IPR009057">
    <property type="entry name" value="Homeodomain-like_sf"/>
</dbReference>
<dbReference type="Pfam" id="PF00440">
    <property type="entry name" value="TetR_N"/>
    <property type="match status" value="1"/>
</dbReference>
<sequence length="209" mass="22997">MSTEPGRRETRKRATRQALQDAADRLFAARGYDRTTVREIAEEAGTTERTFFRYFSGKEDLLTQDIERWLPVFGETIRCRPAAEPPLTAIQNAIAQMAREHGATMRPNLAWMFLDGPPAVRMGRAGRGLLLKIEDTIATALGDRSSDPGPAGAADFASQIAARCAVAVLRSAAIRDWQLRTDGVTARPQITDLLTEAFGVARRLDARPS</sequence>
<dbReference type="PANTHER" id="PTHR30055:SF238">
    <property type="entry name" value="MYCOFACTOCIN BIOSYNTHESIS TRANSCRIPTIONAL REGULATOR MFTR-RELATED"/>
    <property type="match status" value="1"/>
</dbReference>
<keyword evidence="1" id="KW-0805">Transcription regulation</keyword>
<keyword evidence="2 4" id="KW-0238">DNA-binding</keyword>
<keyword evidence="3" id="KW-0804">Transcription</keyword>
<dbReference type="InterPro" id="IPR001647">
    <property type="entry name" value="HTH_TetR"/>
</dbReference>
<dbReference type="PRINTS" id="PR00455">
    <property type="entry name" value="HTHTETR"/>
</dbReference>
<dbReference type="SUPFAM" id="SSF46689">
    <property type="entry name" value="Homeodomain-like"/>
    <property type="match status" value="1"/>
</dbReference>
<dbReference type="RefSeq" id="WP_344999542.1">
    <property type="nucleotide sequence ID" value="NZ_BAABFR010000088.1"/>
</dbReference>
<name>A0ABP8K6Z6_9ACTN</name>
<protein>
    <submittedName>
        <fullName evidence="6">TetR family transcriptional regulator</fullName>
    </submittedName>
</protein>
<feature type="domain" description="HTH tetR-type" evidence="5">
    <location>
        <begin position="13"/>
        <end position="73"/>
    </location>
</feature>
<evidence type="ECO:0000256" key="1">
    <source>
        <dbReference type="ARBA" id="ARBA00023015"/>
    </source>
</evidence>
<dbReference type="Gene3D" id="1.10.357.10">
    <property type="entry name" value="Tetracycline Repressor, domain 2"/>
    <property type="match status" value="1"/>
</dbReference>
<evidence type="ECO:0000259" key="5">
    <source>
        <dbReference type="PROSITE" id="PS50977"/>
    </source>
</evidence>
<keyword evidence="7" id="KW-1185">Reference proteome</keyword>
<dbReference type="InterPro" id="IPR050109">
    <property type="entry name" value="HTH-type_TetR-like_transc_reg"/>
</dbReference>
<dbReference type="PROSITE" id="PS50977">
    <property type="entry name" value="HTH_TETR_2"/>
    <property type="match status" value="1"/>
</dbReference>
<evidence type="ECO:0000256" key="3">
    <source>
        <dbReference type="ARBA" id="ARBA00023163"/>
    </source>
</evidence>